<evidence type="ECO:0000256" key="6">
    <source>
        <dbReference type="SAM" id="Phobius"/>
    </source>
</evidence>
<comment type="function">
    <text evidence="4">Part of the outer membrane protein assembly complex, which is involved in assembly and insertion of beta-barrel proteins into the outer membrane. Constitutes, with BamA, the core component of the assembly machinery.</text>
</comment>
<dbReference type="PROSITE" id="PS50005">
    <property type="entry name" value="TPR"/>
    <property type="match status" value="1"/>
</dbReference>
<accession>A0A9Q8TWR8</accession>
<reference evidence="8" key="1">
    <citation type="submission" date="2022-05" db="EMBL/GenBank/DDBJ databases">
        <title>Impact of host demography and evolutionary history on endosymbiont molecular evolution: a test in carpenter ants (Genus Camponotus) and their Blochmannia endosymbionts.</title>
        <authorList>
            <person name="Manthey J.D."/>
            <person name="Giron J.C."/>
            <person name="Hruska J.P."/>
        </authorList>
    </citation>
    <scope>NUCLEOTIDE SEQUENCE</scope>
    <source>
        <strain evidence="8">C-039</strain>
    </source>
</reference>
<evidence type="ECO:0000313" key="8">
    <source>
        <dbReference type="EMBL" id="URJ28003.1"/>
    </source>
</evidence>
<evidence type="ECO:0000313" key="9">
    <source>
        <dbReference type="Proteomes" id="UP001056209"/>
    </source>
</evidence>
<dbReference type="EMBL" id="CP097753">
    <property type="protein sequence ID" value="URJ28003.1"/>
    <property type="molecule type" value="Genomic_DNA"/>
</dbReference>
<evidence type="ECO:0000259" key="7">
    <source>
        <dbReference type="Pfam" id="PF13525"/>
    </source>
</evidence>
<gene>
    <name evidence="4 8" type="primary">bamD</name>
    <name evidence="8" type="ORF">M9393_02330</name>
</gene>
<feature type="repeat" description="TPR" evidence="5">
    <location>
        <begin position="70"/>
        <end position="103"/>
    </location>
</feature>
<comment type="subcellular location">
    <subcellularLocation>
        <location evidence="4">Cell outer membrane</location>
    </subcellularLocation>
</comment>
<dbReference type="Gene3D" id="1.25.40.10">
    <property type="entry name" value="Tetratricopeptide repeat domain"/>
    <property type="match status" value="1"/>
</dbReference>
<keyword evidence="5" id="KW-0802">TPR repeat</keyword>
<dbReference type="Pfam" id="PF13525">
    <property type="entry name" value="YfiO"/>
    <property type="match status" value="1"/>
</dbReference>
<dbReference type="GO" id="GO:0009279">
    <property type="term" value="C:cell outer membrane"/>
    <property type="evidence" value="ECO:0007669"/>
    <property type="project" value="UniProtKB-SubCell"/>
</dbReference>
<dbReference type="HAMAP" id="MF_00922">
    <property type="entry name" value="OM_assembly_BamD"/>
    <property type="match status" value="1"/>
</dbReference>
<evidence type="ECO:0000256" key="3">
    <source>
        <dbReference type="ARBA" id="ARBA00023237"/>
    </source>
</evidence>
<proteinExistence type="inferred from homology"/>
<evidence type="ECO:0000256" key="4">
    <source>
        <dbReference type="HAMAP-Rule" id="MF_00922"/>
    </source>
</evidence>
<sequence>MKRVQLHIIIVIIISTIITSYTIASDRVMGCSARNLYKLAQNKLYNADYKGAVQDLVNLQNLQLFDPCPQQIYLDLIYAYYKLNDFKLANNYIKRFFKLYPNHKHFDYVLYMHGVINMCLDEDNKTLIKYLNMNWFDRNPTYAYTAFHSFAKLIHGYPNSRYFSDTYRRLIFLKNRIAEYELAIVEFYAKRDAYISVIARVEKMLYCFPDTQATRKALYYMQQAYQNIYLPDQADKVAKIIVANPIY</sequence>
<dbReference type="GO" id="GO:0043165">
    <property type="term" value="P:Gram-negative-bacterium-type cell outer membrane assembly"/>
    <property type="evidence" value="ECO:0007669"/>
    <property type="project" value="UniProtKB-UniRule"/>
</dbReference>
<dbReference type="GO" id="GO:0051205">
    <property type="term" value="P:protein insertion into membrane"/>
    <property type="evidence" value="ECO:0007669"/>
    <property type="project" value="UniProtKB-UniRule"/>
</dbReference>
<dbReference type="CDD" id="cd15830">
    <property type="entry name" value="BamD"/>
    <property type="match status" value="1"/>
</dbReference>
<feature type="transmembrane region" description="Helical" evidence="6">
    <location>
        <begin position="6"/>
        <end position="24"/>
    </location>
</feature>
<dbReference type="InterPro" id="IPR017689">
    <property type="entry name" value="BamD"/>
</dbReference>
<dbReference type="AlphaFoldDB" id="A0A9Q8TWR8"/>
<keyword evidence="2 4" id="KW-0472">Membrane</keyword>
<protein>
    <recommendedName>
        <fullName evidence="4">Outer membrane protein assembly factor BamD</fullName>
    </recommendedName>
</protein>
<comment type="subunit">
    <text evidence="4">Part of the Bam complex, which is composed of the outer membrane protein BamA, and four lipoproteins BamB, BamC, BamD and BamE.</text>
</comment>
<keyword evidence="3 4" id="KW-0998">Cell outer membrane</keyword>
<keyword evidence="6" id="KW-1133">Transmembrane helix</keyword>
<comment type="similarity">
    <text evidence="4">Belongs to the BamD family.</text>
</comment>
<dbReference type="InterPro" id="IPR011990">
    <property type="entry name" value="TPR-like_helical_dom_sf"/>
</dbReference>
<dbReference type="Proteomes" id="UP001056209">
    <property type="component" value="Chromosome"/>
</dbReference>
<dbReference type="SUPFAM" id="SSF48452">
    <property type="entry name" value="TPR-like"/>
    <property type="match status" value="1"/>
</dbReference>
<dbReference type="InterPro" id="IPR039565">
    <property type="entry name" value="BamD-like"/>
</dbReference>
<evidence type="ECO:0000256" key="1">
    <source>
        <dbReference type="ARBA" id="ARBA00022729"/>
    </source>
</evidence>
<keyword evidence="6" id="KW-0812">Transmembrane</keyword>
<dbReference type="InterPro" id="IPR019734">
    <property type="entry name" value="TPR_rpt"/>
</dbReference>
<keyword evidence="1 4" id="KW-0732">Signal</keyword>
<evidence type="ECO:0000256" key="2">
    <source>
        <dbReference type="ARBA" id="ARBA00023136"/>
    </source>
</evidence>
<organism evidence="8 9">
    <name type="scientific">Candidatus Blochmannia vicinus</name>
    <name type="common">nom. nud.</name>
    <dbReference type="NCBI Taxonomy" id="251540"/>
    <lineage>
        <taxon>Bacteria</taxon>
        <taxon>Pseudomonadati</taxon>
        <taxon>Pseudomonadota</taxon>
        <taxon>Gammaproteobacteria</taxon>
        <taxon>Enterobacterales</taxon>
        <taxon>Enterobacteriaceae</taxon>
        <taxon>ant endosymbionts</taxon>
        <taxon>Candidatus Blochmanniella</taxon>
    </lineage>
</organism>
<dbReference type="NCBIfam" id="TIGR03302">
    <property type="entry name" value="OM_YfiO"/>
    <property type="match status" value="1"/>
</dbReference>
<name>A0A9Q8TWR8_9ENTR</name>
<feature type="domain" description="Outer membrane lipoprotein BamD-like" evidence="7">
    <location>
        <begin position="33"/>
        <end position="239"/>
    </location>
</feature>
<evidence type="ECO:0000256" key="5">
    <source>
        <dbReference type="PROSITE-ProRule" id="PRU00339"/>
    </source>
</evidence>
<dbReference type="RefSeq" id="WP_250248389.1">
    <property type="nucleotide sequence ID" value="NZ_CP097753.1"/>
</dbReference>